<dbReference type="InterPro" id="IPR041657">
    <property type="entry name" value="HTH_17"/>
</dbReference>
<feature type="region of interest" description="Disordered" evidence="1">
    <location>
        <begin position="66"/>
        <end position="117"/>
    </location>
</feature>
<comment type="caution">
    <text evidence="3">The sequence shown here is derived from an EMBL/GenBank/DDBJ whole genome shotgun (WGS) entry which is preliminary data.</text>
</comment>
<accession>A0ABU0ZVK7</accession>
<organism evidence="3 4">
    <name type="scientific">Phytohabitans maris</name>
    <dbReference type="NCBI Taxonomy" id="3071409"/>
    <lineage>
        <taxon>Bacteria</taxon>
        <taxon>Bacillati</taxon>
        <taxon>Actinomycetota</taxon>
        <taxon>Actinomycetes</taxon>
        <taxon>Micromonosporales</taxon>
        <taxon>Micromonosporaceae</taxon>
    </lineage>
</organism>
<evidence type="ECO:0000259" key="2">
    <source>
        <dbReference type="Pfam" id="PF12728"/>
    </source>
</evidence>
<name>A0ABU0ZVK7_9ACTN</name>
<dbReference type="RefSeq" id="WP_308717470.1">
    <property type="nucleotide sequence ID" value="NZ_JAVHUY010000053.1"/>
</dbReference>
<dbReference type="Proteomes" id="UP001230908">
    <property type="component" value="Unassembled WGS sequence"/>
</dbReference>
<evidence type="ECO:0000313" key="4">
    <source>
        <dbReference type="Proteomes" id="UP001230908"/>
    </source>
</evidence>
<dbReference type="Pfam" id="PF12728">
    <property type="entry name" value="HTH_17"/>
    <property type="match status" value="1"/>
</dbReference>
<dbReference type="EMBL" id="JAVHUY010000053">
    <property type="protein sequence ID" value="MDQ7910220.1"/>
    <property type="molecule type" value="Genomic_DNA"/>
</dbReference>
<keyword evidence="4" id="KW-1185">Reference proteome</keyword>
<evidence type="ECO:0000256" key="1">
    <source>
        <dbReference type="SAM" id="MobiDB-lite"/>
    </source>
</evidence>
<evidence type="ECO:0000313" key="3">
    <source>
        <dbReference type="EMBL" id="MDQ7910220.1"/>
    </source>
</evidence>
<proteinExistence type="predicted"/>
<sequence length="117" mass="13578">MTSTTPPGDGFYRPAEVAQKLRCSEWWVKEQARNRRIPYRWIGGSYLFTDEDIAEILRLFKREPLAPVPSIPTPRRSPEQPSDMESRRPGFRLTARVPRRARTATADNSARQRKEGH</sequence>
<feature type="domain" description="Helix-turn-helix" evidence="2">
    <location>
        <begin position="11"/>
        <end position="57"/>
    </location>
</feature>
<protein>
    <submittedName>
        <fullName evidence="3">Helix-turn-helix domain-containing protein</fullName>
    </submittedName>
</protein>
<reference evidence="3 4" key="1">
    <citation type="submission" date="2023-08" db="EMBL/GenBank/DDBJ databases">
        <title>Phytohabitans sansha sp. nov., isolated from marine sediment.</title>
        <authorList>
            <person name="Zhao Y."/>
            <person name="Yi K."/>
        </authorList>
    </citation>
    <scope>NUCLEOTIDE SEQUENCE [LARGE SCALE GENOMIC DNA]</scope>
    <source>
        <strain evidence="3 4">ZYX-F-186</strain>
    </source>
</reference>
<gene>
    <name evidence="3" type="ORF">RB614_37565</name>
</gene>